<dbReference type="GO" id="GO:0004853">
    <property type="term" value="F:uroporphyrinogen decarboxylase activity"/>
    <property type="evidence" value="ECO:0007669"/>
    <property type="project" value="UniProtKB-UniRule"/>
</dbReference>
<feature type="binding site" evidence="7">
    <location>
        <begin position="30"/>
        <end position="34"/>
    </location>
    <ligand>
        <name>substrate</name>
    </ligand>
</feature>
<dbReference type="PROSITE" id="PS00906">
    <property type="entry name" value="UROD_1"/>
    <property type="match status" value="1"/>
</dbReference>
<keyword evidence="7" id="KW-0963">Cytoplasm</keyword>
<evidence type="ECO:0000256" key="3">
    <source>
        <dbReference type="ARBA" id="ARBA00012288"/>
    </source>
</evidence>
<comment type="catalytic activity">
    <reaction evidence="7 8">
        <text>uroporphyrinogen III + 4 H(+) = coproporphyrinogen III + 4 CO2</text>
        <dbReference type="Rhea" id="RHEA:19865"/>
        <dbReference type="ChEBI" id="CHEBI:15378"/>
        <dbReference type="ChEBI" id="CHEBI:16526"/>
        <dbReference type="ChEBI" id="CHEBI:57308"/>
        <dbReference type="ChEBI" id="CHEBI:57309"/>
        <dbReference type="EC" id="4.1.1.37"/>
    </reaction>
</comment>
<sequence>MKISRMNSRERFQRACSCLSVDRTPVWIMRQAGRYLPEYLRLKERYTFRELVSTPELATEVTLMPLQRFDFDAAIIFSDILIIPEALGQPYEFQDKGGISMKYRIDSRSDVAKLDSSNTREKLNYVADALRLVRKEIDNKKALIGFGGSPWTLAAYMLEGGSSKTLSRTKNLFYQDRLCFDHLLSKITEALIESFNLQIEAGVDALQIFDSMGSFCPASDFDAMSLQWVKQIVDEVKGKVPLIFFSKGMAHHTDLLVTTGTEVLSIDWTVCLRQFADKLPAKLAVQGNLNPDLLTTDPATVKEATNKILQKMEGRLGHIFNLGHGITPKGKIECVQSIVEAVHEFTPSSSTSFGNSESSRPE</sequence>
<comment type="subcellular location">
    <subcellularLocation>
        <location evidence="7">Cytoplasm</location>
    </subcellularLocation>
</comment>
<dbReference type="PROSITE" id="PS00907">
    <property type="entry name" value="UROD_2"/>
    <property type="match status" value="1"/>
</dbReference>
<feature type="domain" description="Uroporphyrinogen decarboxylase (URO-D)" evidence="10">
    <location>
        <begin position="25"/>
        <end position="34"/>
    </location>
</feature>
<dbReference type="InterPro" id="IPR000257">
    <property type="entry name" value="Uroporphyrinogen_deCOase"/>
</dbReference>
<dbReference type="Proteomes" id="UP000247465">
    <property type="component" value="Chromosome"/>
</dbReference>
<keyword evidence="4 7" id="KW-0210">Decarboxylase</keyword>
<organism evidence="12 13">
    <name type="scientific">Candidatus Moanibacter tarae</name>
    <dbReference type="NCBI Taxonomy" id="2200854"/>
    <lineage>
        <taxon>Bacteria</taxon>
        <taxon>Pseudomonadati</taxon>
        <taxon>Verrucomicrobiota</taxon>
        <taxon>Opitutia</taxon>
        <taxon>Puniceicoccales</taxon>
        <taxon>Puniceicoccales incertae sedis</taxon>
        <taxon>Candidatus Moanibacter</taxon>
    </lineage>
</organism>
<dbReference type="PANTHER" id="PTHR21091:SF169">
    <property type="entry name" value="UROPORPHYRINOGEN DECARBOXYLASE"/>
    <property type="match status" value="1"/>
</dbReference>
<feature type="domain" description="Uroporphyrinogen decarboxylase (URO-D)" evidence="11">
    <location>
        <begin position="144"/>
        <end position="160"/>
    </location>
</feature>
<comment type="caution">
    <text evidence="7">Lacks conserved residue(s) required for the propagation of feature annotation.</text>
</comment>
<dbReference type="PANTHER" id="PTHR21091">
    <property type="entry name" value="METHYLTETRAHYDROFOLATE:HOMOCYSTEINE METHYLTRANSFERASE RELATED"/>
    <property type="match status" value="1"/>
</dbReference>
<feature type="site" description="Transition state stabilizer" evidence="7">
    <location>
        <position position="79"/>
    </location>
</feature>
<comment type="similarity">
    <text evidence="2 7 9">Belongs to the uroporphyrinogen decarboxylase family.</text>
</comment>
<dbReference type="GO" id="GO:0006782">
    <property type="term" value="P:protoporphyrinogen IX biosynthetic process"/>
    <property type="evidence" value="ECO:0007669"/>
    <property type="project" value="UniProtKB-UniRule"/>
</dbReference>
<gene>
    <name evidence="12" type="primary">hemE_2</name>
    <name evidence="7" type="synonym">hemE</name>
    <name evidence="12" type="ORF">DF168_01589</name>
</gene>
<dbReference type="KEGG" id="mtar:DF168_01589"/>
<dbReference type="SUPFAM" id="SSF51726">
    <property type="entry name" value="UROD/MetE-like"/>
    <property type="match status" value="1"/>
</dbReference>
<feature type="binding site" evidence="7">
    <location>
        <position position="79"/>
    </location>
    <ligand>
        <name>substrate</name>
    </ligand>
</feature>
<accession>A0A2Z4AML9</accession>
<evidence type="ECO:0000259" key="11">
    <source>
        <dbReference type="PROSITE" id="PS00907"/>
    </source>
</evidence>
<evidence type="ECO:0000256" key="1">
    <source>
        <dbReference type="ARBA" id="ARBA00004804"/>
    </source>
</evidence>
<protein>
    <recommendedName>
        <fullName evidence="3 7">Uroporphyrinogen decarboxylase</fullName>
        <shortName evidence="7">UPD</shortName>
        <shortName evidence="7">URO-D</shortName>
        <ecNumber evidence="3 7">4.1.1.37</ecNumber>
    </recommendedName>
</protein>
<evidence type="ECO:0000256" key="7">
    <source>
        <dbReference type="HAMAP-Rule" id="MF_00218"/>
    </source>
</evidence>
<evidence type="ECO:0000256" key="6">
    <source>
        <dbReference type="ARBA" id="ARBA00023244"/>
    </source>
</evidence>
<dbReference type="Gene3D" id="3.20.20.210">
    <property type="match status" value="1"/>
</dbReference>
<feature type="binding site" evidence="7">
    <location>
        <position position="156"/>
    </location>
    <ligand>
        <name>substrate</name>
    </ligand>
</feature>
<evidence type="ECO:0000256" key="9">
    <source>
        <dbReference type="RuleBase" id="RU004169"/>
    </source>
</evidence>
<dbReference type="CDD" id="cd00717">
    <property type="entry name" value="URO-D"/>
    <property type="match status" value="1"/>
</dbReference>
<comment type="function">
    <text evidence="7">Catalyzes the decarboxylation of four acetate groups of uroporphyrinogen-III to yield coproporphyrinogen-III.</text>
</comment>
<evidence type="ECO:0000313" key="13">
    <source>
        <dbReference type="Proteomes" id="UP000247465"/>
    </source>
</evidence>
<dbReference type="NCBIfam" id="TIGR01464">
    <property type="entry name" value="hemE"/>
    <property type="match status" value="1"/>
</dbReference>
<evidence type="ECO:0000313" key="12">
    <source>
        <dbReference type="EMBL" id="AWT60380.1"/>
    </source>
</evidence>
<dbReference type="EC" id="4.1.1.37" evidence="3 7"/>
<dbReference type="GO" id="GO:0005829">
    <property type="term" value="C:cytosol"/>
    <property type="evidence" value="ECO:0007669"/>
    <property type="project" value="TreeGrafter"/>
</dbReference>
<dbReference type="UniPathway" id="UPA00251">
    <property type="reaction ID" value="UER00321"/>
</dbReference>
<keyword evidence="6 7" id="KW-0627">Porphyrin biosynthesis</keyword>
<comment type="pathway">
    <text evidence="1 7 8">Porphyrin-containing compound metabolism; protoporphyrin-IX biosynthesis; coproporphyrinogen-III from 5-aminolevulinate: step 4/4.</text>
</comment>
<name>A0A2Z4AML9_9BACT</name>
<dbReference type="Pfam" id="PF01208">
    <property type="entry name" value="URO-D"/>
    <property type="match status" value="1"/>
</dbReference>
<dbReference type="InterPro" id="IPR006361">
    <property type="entry name" value="Uroporphyrinogen_deCO2ase_HemE"/>
</dbReference>
<feature type="binding site" evidence="7">
    <location>
        <position position="324"/>
    </location>
    <ligand>
        <name>substrate</name>
    </ligand>
</feature>
<dbReference type="EMBL" id="CP029803">
    <property type="protein sequence ID" value="AWT60380.1"/>
    <property type="molecule type" value="Genomic_DNA"/>
</dbReference>
<reference evidence="12 13" key="1">
    <citation type="submission" date="2018-06" db="EMBL/GenBank/DDBJ databases">
        <title>Draft Genome Sequence of a Novel Marine Bacterium Related to the Verrucomicrobia.</title>
        <authorList>
            <person name="Vosseberg J."/>
            <person name="Martijn J."/>
            <person name="Ettema T.J.G."/>
        </authorList>
    </citation>
    <scope>NUCLEOTIDE SEQUENCE [LARGE SCALE GENOMIC DNA]</scope>
    <source>
        <strain evidence="12">TARA_B100001123</strain>
    </source>
</reference>
<dbReference type="AlphaFoldDB" id="A0A2Z4AML9"/>
<keyword evidence="5 7" id="KW-0456">Lyase</keyword>
<evidence type="ECO:0000256" key="2">
    <source>
        <dbReference type="ARBA" id="ARBA00009935"/>
    </source>
</evidence>
<dbReference type="InterPro" id="IPR038071">
    <property type="entry name" value="UROD/MetE-like_sf"/>
</dbReference>
<evidence type="ECO:0000259" key="10">
    <source>
        <dbReference type="PROSITE" id="PS00906"/>
    </source>
</evidence>
<evidence type="ECO:0000256" key="4">
    <source>
        <dbReference type="ARBA" id="ARBA00022793"/>
    </source>
</evidence>
<proteinExistence type="inferred from homology"/>
<dbReference type="HAMAP" id="MF_00218">
    <property type="entry name" value="URO_D"/>
    <property type="match status" value="1"/>
</dbReference>
<comment type="subunit">
    <text evidence="7">Homodimer.</text>
</comment>
<feature type="binding site" evidence="7">
    <location>
        <position position="211"/>
    </location>
    <ligand>
        <name>substrate</name>
    </ligand>
</feature>
<evidence type="ECO:0000256" key="8">
    <source>
        <dbReference type="RuleBase" id="RU000554"/>
    </source>
</evidence>
<evidence type="ECO:0000256" key="5">
    <source>
        <dbReference type="ARBA" id="ARBA00023239"/>
    </source>
</evidence>